<dbReference type="GO" id="GO:0051999">
    <property type="term" value="P:mannosyl-inositol phosphorylceramide biosynthetic process"/>
    <property type="evidence" value="ECO:0007669"/>
    <property type="project" value="TreeGrafter"/>
</dbReference>
<accession>A0A6C0EEY9</accession>
<proteinExistence type="predicted"/>
<dbReference type="GO" id="GO:0016020">
    <property type="term" value="C:membrane"/>
    <property type="evidence" value="ECO:0007669"/>
    <property type="project" value="GOC"/>
</dbReference>
<dbReference type="InterPro" id="IPR029044">
    <property type="entry name" value="Nucleotide-diphossugar_trans"/>
</dbReference>
<dbReference type="PANTHER" id="PTHR32385:SF15">
    <property type="entry name" value="INOSITOL PHOSPHOCERAMIDE MANNOSYLTRANSFERASE 1"/>
    <property type="match status" value="1"/>
</dbReference>
<dbReference type="InterPro" id="IPR007577">
    <property type="entry name" value="GlycoTrfase_DXD_sugar-bd_CS"/>
</dbReference>
<dbReference type="Pfam" id="PF04488">
    <property type="entry name" value="Gly_transf_sug"/>
    <property type="match status" value="1"/>
</dbReference>
<organism evidence="2">
    <name type="scientific">viral metagenome</name>
    <dbReference type="NCBI Taxonomy" id="1070528"/>
    <lineage>
        <taxon>unclassified sequences</taxon>
        <taxon>metagenomes</taxon>
        <taxon>organismal metagenomes</taxon>
    </lineage>
</organism>
<dbReference type="SUPFAM" id="SSF53448">
    <property type="entry name" value="Nucleotide-diphospho-sugar transferases"/>
    <property type="match status" value="1"/>
</dbReference>
<dbReference type="PANTHER" id="PTHR32385">
    <property type="entry name" value="MANNOSYL PHOSPHORYLINOSITOL CERAMIDE SYNTHASE"/>
    <property type="match status" value="1"/>
</dbReference>
<dbReference type="AlphaFoldDB" id="A0A6C0EEY9"/>
<dbReference type="EMBL" id="MN739827">
    <property type="protein sequence ID" value="QHT27714.1"/>
    <property type="molecule type" value="Genomic_DNA"/>
</dbReference>
<dbReference type="Gene3D" id="3.90.550.20">
    <property type="match status" value="1"/>
</dbReference>
<dbReference type="GO" id="GO:0000030">
    <property type="term" value="F:mannosyltransferase activity"/>
    <property type="evidence" value="ECO:0007669"/>
    <property type="project" value="TreeGrafter"/>
</dbReference>
<keyword evidence="1" id="KW-0808">Transferase</keyword>
<reference evidence="2" key="1">
    <citation type="journal article" date="2020" name="Nature">
        <title>Giant virus diversity and host interactions through global metagenomics.</title>
        <authorList>
            <person name="Schulz F."/>
            <person name="Roux S."/>
            <person name="Paez-Espino D."/>
            <person name="Jungbluth S."/>
            <person name="Walsh D.A."/>
            <person name="Denef V.J."/>
            <person name="McMahon K.D."/>
            <person name="Konstantinidis K.T."/>
            <person name="Eloe-Fadrosh E.A."/>
            <person name="Kyrpides N.C."/>
            <person name="Woyke T."/>
        </authorList>
    </citation>
    <scope>NUCLEOTIDE SEQUENCE</scope>
    <source>
        <strain evidence="2">GVMAG-M-3300023179-33</strain>
    </source>
</reference>
<evidence type="ECO:0000256" key="1">
    <source>
        <dbReference type="ARBA" id="ARBA00022679"/>
    </source>
</evidence>
<evidence type="ECO:0008006" key="3">
    <source>
        <dbReference type="Google" id="ProtNLM"/>
    </source>
</evidence>
<sequence length="213" mass="25791">MIPKTIYMCHKNLDKIKLYSQNWKKLNPEYNIELYDDEMCKKFLLEEYSQLHLDIFNFIEDGPIKADFWRVCIINKYGGLYVDADIEPLVPLKKYIEDDDYFVTCISFNFDKNSLEWQLNPHFILSNKNNNILQDCIDNYIKLYTNKCQYHYTTWTICCLMRIEGISEKKSQILYLNNNKFKFLYEKNASECEYNSEIVLNNRYKNYVNHNFL</sequence>
<dbReference type="InterPro" id="IPR051706">
    <property type="entry name" value="Glycosyltransferase_domain"/>
</dbReference>
<name>A0A6C0EEY9_9ZZZZ</name>
<evidence type="ECO:0000313" key="2">
    <source>
        <dbReference type="EMBL" id="QHT27714.1"/>
    </source>
</evidence>
<protein>
    <recommendedName>
        <fullName evidence="3">Glycosyltransferase</fullName>
    </recommendedName>
</protein>